<dbReference type="Pfam" id="PF14391">
    <property type="entry name" value="DUF4421"/>
    <property type="match status" value="1"/>
</dbReference>
<dbReference type="PATRIC" id="fig|1069642.3.peg.2625"/>
<evidence type="ECO:0000313" key="3">
    <source>
        <dbReference type="Proteomes" id="UP000010074"/>
    </source>
</evidence>
<dbReference type="STRING" id="1069642.Bdt_2653"/>
<keyword evidence="1" id="KW-0732">Signal</keyword>
<sequence>MSLKGLAKALGALILLSASAAWSDVKLEQAKWDKAGDDEVKVTLGPQVSSYQIDIQSPNDGPEAQFMPNVGSKTYLGISYRNLGASLGLSNPVDESTVDQKGESSATDFHLRFYGKRTYEFSYQSYKGYYLDNTEAINAGSAPVGIKYQRSDISTRNISFVMHWNLREDDYSLGVAFGQDGHQKESGWSYFASAMISDNKMTGDSPFIPAGTSGFDRLADLQELDRQMAGLGGAIGGIWARGPWYVTGVAALGVAWQKVYGKFATSGNLDESFMGYFSDAKVGAGYNGERHVWDLQLHSDNTTTDFLGGTVDAIQMEMRLTYSYRFQNVDLPMLNTLSLVLD</sequence>
<dbReference type="OrthoDB" id="5289683at2"/>
<dbReference type="AlphaFoldDB" id="K7Z017"/>
<proteinExistence type="predicted"/>
<name>K7Z017_BDEBC</name>
<feature type="signal peptide" evidence="1">
    <location>
        <begin position="1"/>
        <end position="23"/>
    </location>
</feature>
<accession>K7Z017</accession>
<gene>
    <name evidence="2" type="ORF">Bdt_2653</name>
</gene>
<dbReference type="Proteomes" id="UP000010074">
    <property type="component" value="Chromosome"/>
</dbReference>
<reference evidence="2 3" key="1">
    <citation type="journal article" date="2012" name="BMC Genomics">
        <title>Genome analysis of a simultaneously predatory and prey-independent, novel Bdellovibrio bacteriovorus from the River Tiber, supports in silico predictions of both ancient and recent lateral gene transfer from diverse bacteria.</title>
        <authorList>
            <person name="Hobley L."/>
            <person name="Lerner T.R."/>
            <person name="Williams L.E."/>
            <person name="Lambert C."/>
            <person name="Till R."/>
            <person name="Milner D.S."/>
            <person name="Basford S.M."/>
            <person name="Capeness M.J."/>
            <person name="Fenton A.K."/>
            <person name="Atterbury R.J."/>
            <person name="Harris M.A."/>
            <person name="Sockett R.E."/>
        </authorList>
    </citation>
    <scope>NUCLEOTIDE SEQUENCE [LARGE SCALE GENOMIC DNA]</scope>
    <source>
        <strain evidence="2 3">Tiberius</strain>
    </source>
</reference>
<evidence type="ECO:0000256" key="1">
    <source>
        <dbReference type="SAM" id="SignalP"/>
    </source>
</evidence>
<dbReference type="InterPro" id="IPR025535">
    <property type="entry name" value="DUF4421"/>
</dbReference>
<dbReference type="HOGENOM" id="CLU_810538_0_0_7"/>
<dbReference type="KEGG" id="bbat:Bdt_2653"/>
<protein>
    <recommendedName>
        <fullName evidence="4">Major outer membrane protein</fullName>
    </recommendedName>
</protein>
<dbReference type="EMBL" id="CP002930">
    <property type="protein sequence ID" value="AFY02335.1"/>
    <property type="molecule type" value="Genomic_DNA"/>
</dbReference>
<evidence type="ECO:0000313" key="2">
    <source>
        <dbReference type="EMBL" id="AFY02335.1"/>
    </source>
</evidence>
<dbReference type="RefSeq" id="WP_015091765.1">
    <property type="nucleotide sequence ID" value="NC_019567.1"/>
</dbReference>
<organism evidence="2 3">
    <name type="scientific">Bdellovibrio bacteriovorus str. Tiberius</name>
    <dbReference type="NCBI Taxonomy" id="1069642"/>
    <lineage>
        <taxon>Bacteria</taxon>
        <taxon>Pseudomonadati</taxon>
        <taxon>Bdellovibrionota</taxon>
        <taxon>Bdellovibrionia</taxon>
        <taxon>Bdellovibrionales</taxon>
        <taxon>Pseudobdellovibrionaceae</taxon>
        <taxon>Bdellovibrio</taxon>
    </lineage>
</organism>
<feature type="chain" id="PRO_5003915524" description="Major outer membrane protein" evidence="1">
    <location>
        <begin position="24"/>
        <end position="342"/>
    </location>
</feature>
<evidence type="ECO:0008006" key="4">
    <source>
        <dbReference type="Google" id="ProtNLM"/>
    </source>
</evidence>